<evidence type="ECO:0000313" key="15">
    <source>
        <dbReference type="EMBL" id="KIJ34831.1"/>
    </source>
</evidence>
<dbReference type="InterPro" id="IPR013155">
    <property type="entry name" value="M/V/L/I-tRNA-synth_anticd-bd"/>
</dbReference>
<dbReference type="PRINTS" id="PR00984">
    <property type="entry name" value="TRNASYNTHILE"/>
</dbReference>
<gene>
    <name evidence="15" type="ORF">M422DRAFT_233237</name>
</gene>
<evidence type="ECO:0000256" key="5">
    <source>
        <dbReference type="ARBA" id="ARBA00022741"/>
    </source>
</evidence>
<dbReference type="GO" id="GO:0004822">
    <property type="term" value="F:isoleucine-tRNA ligase activity"/>
    <property type="evidence" value="ECO:0007669"/>
    <property type="project" value="UniProtKB-EC"/>
</dbReference>
<dbReference type="GO" id="GO:0002161">
    <property type="term" value="F:aminoacyl-tRNA deacylase activity"/>
    <property type="evidence" value="ECO:0007669"/>
    <property type="project" value="InterPro"/>
</dbReference>
<feature type="region of interest" description="Disordered" evidence="11">
    <location>
        <begin position="517"/>
        <end position="539"/>
    </location>
</feature>
<dbReference type="GO" id="GO:0005739">
    <property type="term" value="C:mitochondrion"/>
    <property type="evidence" value="ECO:0007669"/>
    <property type="project" value="TreeGrafter"/>
</dbReference>
<keyword evidence="6 10" id="KW-0067">ATP-binding</keyword>
<feature type="compositionally biased region" description="Basic and acidic residues" evidence="11">
    <location>
        <begin position="668"/>
        <end position="685"/>
    </location>
</feature>
<evidence type="ECO:0000256" key="3">
    <source>
        <dbReference type="ARBA" id="ARBA00022490"/>
    </source>
</evidence>
<comment type="similarity">
    <text evidence="1 10">Belongs to the class-I aminoacyl-tRNA synthetase family.</text>
</comment>
<dbReference type="AlphaFoldDB" id="A0A0C9VBX7"/>
<dbReference type="Pfam" id="PF06827">
    <property type="entry name" value="zf-FPG_IleRS"/>
    <property type="match status" value="1"/>
</dbReference>
<proteinExistence type="inferred from homology"/>
<dbReference type="Pfam" id="PF00133">
    <property type="entry name" value="tRNA-synt_1"/>
    <property type="match status" value="1"/>
</dbReference>
<dbReference type="SUPFAM" id="SSF52374">
    <property type="entry name" value="Nucleotidylyl transferase"/>
    <property type="match status" value="1"/>
</dbReference>
<dbReference type="Gene3D" id="3.40.50.620">
    <property type="entry name" value="HUPs"/>
    <property type="match status" value="2"/>
</dbReference>
<keyword evidence="7 10" id="KW-0648">Protein biosynthesis</keyword>
<evidence type="ECO:0000256" key="10">
    <source>
        <dbReference type="RuleBase" id="RU363035"/>
    </source>
</evidence>
<dbReference type="Gene3D" id="1.10.730.20">
    <property type="match status" value="1"/>
</dbReference>
<accession>A0A0C9VBX7</accession>
<dbReference type="PANTHER" id="PTHR42765:SF1">
    <property type="entry name" value="ISOLEUCINE--TRNA LIGASE, MITOCHONDRIAL"/>
    <property type="match status" value="1"/>
</dbReference>
<dbReference type="GO" id="GO:0006428">
    <property type="term" value="P:isoleucyl-tRNA aminoacylation"/>
    <property type="evidence" value="ECO:0007669"/>
    <property type="project" value="InterPro"/>
</dbReference>
<dbReference type="GO" id="GO:0005524">
    <property type="term" value="F:ATP binding"/>
    <property type="evidence" value="ECO:0007669"/>
    <property type="project" value="UniProtKB-KW"/>
</dbReference>
<keyword evidence="8 10" id="KW-0030">Aminoacyl-tRNA synthetase</keyword>
<dbReference type="GO" id="GO:0032543">
    <property type="term" value="P:mitochondrial translation"/>
    <property type="evidence" value="ECO:0007669"/>
    <property type="project" value="TreeGrafter"/>
</dbReference>
<dbReference type="InterPro" id="IPR002300">
    <property type="entry name" value="aa-tRNA-synth_Ia"/>
</dbReference>
<dbReference type="GO" id="GO:0000049">
    <property type="term" value="F:tRNA binding"/>
    <property type="evidence" value="ECO:0007669"/>
    <property type="project" value="InterPro"/>
</dbReference>
<dbReference type="SUPFAM" id="SSF50677">
    <property type="entry name" value="ValRS/IleRS/LeuRS editing domain"/>
    <property type="match status" value="1"/>
</dbReference>
<protein>
    <recommendedName>
        <fullName evidence="2">isoleucine--tRNA ligase</fullName>
        <ecNumber evidence="2">6.1.1.5</ecNumber>
    </recommendedName>
    <alternativeName>
        <fullName evidence="9">Isoleucyl-tRNA synthetase</fullName>
    </alternativeName>
</protein>
<name>A0A0C9VBX7_SPHS4</name>
<feature type="domain" description="Methionyl/Valyl/Leucyl/Isoleucyl-tRNA synthetase anticodon-binding" evidence="14">
    <location>
        <begin position="812"/>
        <end position="970"/>
    </location>
</feature>
<dbReference type="HOGENOM" id="CLU_001493_7_2_1"/>
<dbReference type="InterPro" id="IPR010663">
    <property type="entry name" value="Znf_FPG/IleRS"/>
</dbReference>
<dbReference type="InterPro" id="IPR014729">
    <property type="entry name" value="Rossmann-like_a/b/a_fold"/>
</dbReference>
<evidence type="ECO:0000256" key="1">
    <source>
        <dbReference type="ARBA" id="ARBA00005594"/>
    </source>
</evidence>
<evidence type="ECO:0000256" key="11">
    <source>
        <dbReference type="SAM" id="MobiDB-lite"/>
    </source>
</evidence>
<keyword evidence="5 10" id="KW-0547">Nucleotide-binding</keyword>
<evidence type="ECO:0000256" key="8">
    <source>
        <dbReference type="ARBA" id="ARBA00023146"/>
    </source>
</evidence>
<dbReference type="InterPro" id="IPR001412">
    <property type="entry name" value="aa-tRNA-synth_I_CS"/>
</dbReference>
<evidence type="ECO:0000259" key="14">
    <source>
        <dbReference type="Pfam" id="PF08264"/>
    </source>
</evidence>
<keyword evidence="16" id="KW-1185">Reference proteome</keyword>
<dbReference type="FunFam" id="3.40.50.620:FF:000092">
    <property type="entry name" value="Isoleucine--tRNA ligase"/>
    <property type="match status" value="1"/>
</dbReference>
<dbReference type="EMBL" id="KN837195">
    <property type="protein sequence ID" value="KIJ34831.1"/>
    <property type="molecule type" value="Genomic_DNA"/>
</dbReference>
<feature type="domain" description="Aminoacyl-tRNA synthetase class Ia" evidence="12">
    <location>
        <begin position="46"/>
        <end position="763"/>
    </location>
</feature>
<evidence type="ECO:0000256" key="7">
    <source>
        <dbReference type="ARBA" id="ARBA00022917"/>
    </source>
</evidence>
<dbReference type="SUPFAM" id="SSF47323">
    <property type="entry name" value="Anticodon-binding domain of a subclass of class I aminoacyl-tRNA synthetases"/>
    <property type="match status" value="1"/>
</dbReference>
<keyword evidence="3" id="KW-0963">Cytoplasm</keyword>
<dbReference type="OrthoDB" id="10264412at2759"/>
<sequence length="1071" mass="118938">MRPLLRASRRLYSDKAYSSSLRLPNTAFPLRAPPSEREEPFRRRTADDLYKWQWENAKGPLFVFHDGPPYANGSLHMGHALNKVLKDIINRYHVLLGHRVHYVPGWDCHGLPIENKALQKLKTTHHSVPAEQIRKVAKETAEYEISVQKAEFRKLGVMADWDGEGGTYRTLDHKYEIRQLRVFQELVKKGLIYRQFRPVYYSPSSSSALAEAELVYVDNHASTSVYVAYECDRNALPADFLSHAGSKPINLLVWTTTPWTLPTNMAIAINPEMDYTLVKAHSTDAFYIVGTELLPSLSSILGELTPLTSTKGLTLLSHTPLYTPLFASPSGPARLPVIPSAHVTPSSGTGLVHTAPAHGLEDYHAFNAYLSLSNAKSKPLLCLVDQFGKFSGDTIASAGWLDEEVGSRLKGKKVLSEGGKEVIEILKERNALVGVEEIRHRYPYDWKTNKPVIVTATSQWFADLTKIKSEALERLKDVKFYPESARTRLESYISSRSEWCISRQRPWGVPIPSLHVRRRSSSSSDSTSTSTSQEPEKTILTPSSLTHILSVLSTHPSRTTHWWTGPVRDFVEPHLLIQYPETEWEWNKGTDTMDVWFDSGSSWVGVLDAVDSSGGVRLDGGDNGGDGVKTIADVVLEGSDQHRGWFQSLVLTAVGVSAPSLSSSSTQKKAEGEYETDSNGKKEGEEGNEGIPNLGSTRIRPYGTVITHGFVLDQAGRKMSKSVGNVISPMSIVDGGKDTKASPPHGASLLRLWAATIDYGKDTPLGPAVIQQTGETLRKIRNGARFMLGNVGKGCGVEEGWAPGVGDMSLGDRYMMYELYYLEKGAKEAYATYRFPQVVTALDRLAKVTLSSFYLDITKDALYADSLYAPQRKAAVWVMKEILETMKIVMAPILPHLSEEINEHLQKGKGNDETKLSVFTEGWRDIDEKWNDPAVERDMKTLFKVRTTVLNLLEQARTDKLVRSSLEAGVDIILPDGVDFVKPREVETLFEQESFLPTLFIVSDVSLGFPIDEGGAIDSPTWSVSETVDIEGSNGKMHICVRPAKAQKCPRCWTYTKEEGDLCGRCAEVLA</sequence>
<evidence type="ECO:0000256" key="9">
    <source>
        <dbReference type="ARBA" id="ARBA00032665"/>
    </source>
</evidence>
<dbReference type="Pfam" id="PF08264">
    <property type="entry name" value="Anticodon_1"/>
    <property type="match status" value="1"/>
</dbReference>
<dbReference type="InterPro" id="IPR009080">
    <property type="entry name" value="tRNAsynth_Ia_anticodon-bd"/>
</dbReference>
<feature type="region of interest" description="Disordered" evidence="11">
    <location>
        <begin position="660"/>
        <end position="696"/>
    </location>
</feature>
<evidence type="ECO:0000256" key="4">
    <source>
        <dbReference type="ARBA" id="ARBA00022598"/>
    </source>
</evidence>
<dbReference type="InterPro" id="IPR009008">
    <property type="entry name" value="Val/Leu/Ile-tRNA-synth_edit"/>
</dbReference>
<keyword evidence="4 10" id="KW-0436">Ligase</keyword>
<evidence type="ECO:0000259" key="13">
    <source>
        <dbReference type="Pfam" id="PF06827"/>
    </source>
</evidence>
<dbReference type="InterPro" id="IPR002301">
    <property type="entry name" value="Ile-tRNA-ligase"/>
</dbReference>
<dbReference type="CDD" id="cd07960">
    <property type="entry name" value="Anticodon_Ia_Ile_BEm"/>
    <property type="match status" value="1"/>
</dbReference>
<evidence type="ECO:0000256" key="6">
    <source>
        <dbReference type="ARBA" id="ARBA00022840"/>
    </source>
</evidence>
<dbReference type="Gene3D" id="3.90.740.10">
    <property type="entry name" value="Valyl/Leucyl/Isoleucyl-tRNA synthetase, editing domain"/>
    <property type="match status" value="1"/>
</dbReference>
<dbReference type="PANTHER" id="PTHR42765">
    <property type="entry name" value="SOLEUCYL-TRNA SYNTHETASE"/>
    <property type="match status" value="1"/>
</dbReference>
<feature type="compositionally biased region" description="Low complexity" evidence="11">
    <location>
        <begin position="521"/>
        <end position="532"/>
    </location>
</feature>
<reference evidence="15 16" key="1">
    <citation type="submission" date="2014-06" db="EMBL/GenBank/DDBJ databases">
        <title>Evolutionary Origins and Diversification of the Mycorrhizal Mutualists.</title>
        <authorList>
            <consortium name="DOE Joint Genome Institute"/>
            <consortium name="Mycorrhizal Genomics Consortium"/>
            <person name="Kohler A."/>
            <person name="Kuo A."/>
            <person name="Nagy L.G."/>
            <person name="Floudas D."/>
            <person name="Copeland A."/>
            <person name="Barry K.W."/>
            <person name="Cichocki N."/>
            <person name="Veneault-Fourrey C."/>
            <person name="LaButti K."/>
            <person name="Lindquist E.A."/>
            <person name="Lipzen A."/>
            <person name="Lundell T."/>
            <person name="Morin E."/>
            <person name="Murat C."/>
            <person name="Riley R."/>
            <person name="Ohm R."/>
            <person name="Sun H."/>
            <person name="Tunlid A."/>
            <person name="Henrissat B."/>
            <person name="Grigoriev I.V."/>
            <person name="Hibbett D.S."/>
            <person name="Martin F."/>
        </authorList>
    </citation>
    <scope>NUCLEOTIDE SEQUENCE [LARGE SCALE GENOMIC DNA]</scope>
    <source>
        <strain evidence="15 16">SS14</strain>
    </source>
</reference>
<dbReference type="InterPro" id="IPR033708">
    <property type="entry name" value="Anticodon_Ile_BEm"/>
</dbReference>
<feature type="domain" description="Zinc finger FPG/IleRS-type" evidence="13">
    <location>
        <begin position="1047"/>
        <end position="1069"/>
    </location>
</feature>
<dbReference type="Proteomes" id="UP000054279">
    <property type="component" value="Unassembled WGS sequence"/>
</dbReference>
<dbReference type="EC" id="6.1.1.5" evidence="2"/>
<evidence type="ECO:0000259" key="12">
    <source>
        <dbReference type="Pfam" id="PF00133"/>
    </source>
</evidence>
<dbReference type="PROSITE" id="PS00178">
    <property type="entry name" value="AA_TRNA_LIGASE_I"/>
    <property type="match status" value="1"/>
</dbReference>
<dbReference type="InterPro" id="IPR050081">
    <property type="entry name" value="Ile-tRNA_ligase"/>
</dbReference>
<organism evidence="15 16">
    <name type="scientific">Sphaerobolus stellatus (strain SS14)</name>
    <dbReference type="NCBI Taxonomy" id="990650"/>
    <lineage>
        <taxon>Eukaryota</taxon>
        <taxon>Fungi</taxon>
        <taxon>Dikarya</taxon>
        <taxon>Basidiomycota</taxon>
        <taxon>Agaricomycotina</taxon>
        <taxon>Agaricomycetes</taxon>
        <taxon>Phallomycetidae</taxon>
        <taxon>Geastrales</taxon>
        <taxon>Sphaerobolaceae</taxon>
        <taxon>Sphaerobolus</taxon>
    </lineage>
</organism>
<evidence type="ECO:0000313" key="16">
    <source>
        <dbReference type="Proteomes" id="UP000054279"/>
    </source>
</evidence>
<evidence type="ECO:0000256" key="2">
    <source>
        <dbReference type="ARBA" id="ARBA00013165"/>
    </source>
</evidence>